<dbReference type="RefSeq" id="WP_125096732.1">
    <property type="nucleotide sequence ID" value="NZ_RRUE01000002.1"/>
</dbReference>
<dbReference type="InterPro" id="IPR014756">
    <property type="entry name" value="Ig_E-set"/>
</dbReference>
<dbReference type="SUPFAM" id="SSF81296">
    <property type="entry name" value="E set domains"/>
    <property type="match status" value="1"/>
</dbReference>
<dbReference type="Gene3D" id="2.60.40.10">
    <property type="entry name" value="Immunoglobulins"/>
    <property type="match status" value="2"/>
</dbReference>
<dbReference type="EMBL" id="RRUE01000002">
    <property type="protein sequence ID" value="RRN44540.1"/>
    <property type="molecule type" value="Genomic_DNA"/>
</dbReference>
<comment type="caution">
    <text evidence="3">The sequence shown here is derived from an EMBL/GenBank/DDBJ whole genome shotgun (WGS) entry which is preliminary data.</text>
</comment>
<dbReference type="InterPro" id="IPR037293">
    <property type="entry name" value="Gal_Oxidase_central_sf"/>
</dbReference>
<proteinExistence type="predicted"/>
<keyword evidence="4" id="KW-1185">Reference proteome</keyword>
<organism evidence="3 4">
    <name type="scientific">Lautropia dentalis</name>
    <dbReference type="NCBI Taxonomy" id="2490857"/>
    <lineage>
        <taxon>Bacteria</taxon>
        <taxon>Pseudomonadati</taxon>
        <taxon>Pseudomonadota</taxon>
        <taxon>Betaproteobacteria</taxon>
        <taxon>Burkholderiales</taxon>
        <taxon>Burkholderiaceae</taxon>
        <taxon>Lautropia</taxon>
    </lineage>
</organism>
<dbReference type="InterPro" id="IPR013783">
    <property type="entry name" value="Ig-like_fold"/>
</dbReference>
<dbReference type="OrthoDB" id="8673369at2"/>
<feature type="compositionally biased region" description="Basic and acidic residues" evidence="1">
    <location>
        <begin position="310"/>
        <end position="320"/>
    </location>
</feature>
<dbReference type="Pfam" id="PF09118">
    <property type="entry name" value="GO-like_E_set"/>
    <property type="match status" value="1"/>
</dbReference>
<feature type="compositionally biased region" description="Polar residues" evidence="1">
    <location>
        <begin position="95"/>
        <end position="109"/>
    </location>
</feature>
<feature type="region of interest" description="Disordered" evidence="1">
    <location>
        <begin position="301"/>
        <end position="320"/>
    </location>
</feature>
<dbReference type="Gene3D" id="2.130.10.80">
    <property type="entry name" value="Galactose oxidase/kelch, beta-propeller"/>
    <property type="match status" value="1"/>
</dbReference>
<dbReference type="PANTHER" id="PTHR32208:SF21">
    <property type="entry name" value="LOW QUALITY PROTEIN: ALDEHYDE OXIDASE GLOX-LIKE"/>
    <property type="match status" value="1"/>
</dbReference>
<dbReference type="InterPro" id="IPR003961">
    <property type="entry name" value="FN3_dom"/>
</dbReference>
<dbReference type="AlphaFoldDB" id="A0A3R8LQM0"/>
<reference evidence="3 4" key="1">
    <citation type="submission" date="2018-11" db="EMBL/GenBank/DDBJ databases">
        <title>Genome sequencing of Lautropia sp. KCOM 2505 (= ChDC F240).</title>
        <authorList>
            <person name="Kook J.-K."/>
            <person name="Park S.-N."/>
            <person name="Lim Y.K."/>
        </authorList>
    </citation>
    <scope>NUCLEOTIDE SEQUENCE [LARGE SCALE GENOMIC DNA]</scope>
    <source>
        <strain evidence="3 4">KCOM 2505</strain>
    </source>
</reference>
<dbReference type="CDD" id="cd00063">
    <property type="entry name" value="FN3"/>
    <property type="match status" value="1"/>
</dbReference>
<evidence type="ECO:0000313" key="4">
    <source>
        <dbReference type="Proteomes" id="UP000270261"/>
    </source>
</evidence>
<dbReference type="PROSITE" id="PS50853">
    <property type="entry name" value="FN3"/>
    <property type="match status" value="1"/>
</dbReference>
<dbReference type="SMART" id="SM00060">
    <property type="entry name" value="FN3"/>
    <property type="match status" value="1"/>
</dbReference>
<evidence type="ECO:0000313" key="3">
    <source>
        <dbReference type="EMBL" id="RRN44540.1"/>
    </source>
</evidence>
<evidence type="ECO:0000256" key="1">
    <source>
        <dbReference type="SAM" id="MobiDB-lite"/>
    </source>
</evidence>
<sequence length="1022" mass="110424">MKHLTALSGATAHHRRVTIPAPEVGLRHPVRVTCGPARSLSQEPAVIRSFPSVAVPEHLRRRALALASVSALLTLAACGGGGGSDVAPAVSAGQPGTSLTTAPGSTVTGSIDIDGPADGVVAEPNKGIDFSAERNTGGIPVADETAEINDSIVARKALPTAVKATEGVWGGQLKWPFIPIHAVVLPDGRVMTYGSTDRGEQGAKFFYDVWDPTLGGDDASHLTLPNTTQTDIFCSAQVVLPLTGDVFIAGGDIYSDARGRSINQPINDTTVFRPGSNLLESGPKLQRKRWYATATTLPNGEVFVQGGKGGNDHPEIRRTDGSNALLSGITTSDLREDYPRNWVAPDGNIFGFSRQQMYRMKLDGEGSRTDLGKLDYKSDWEGSAVMFQPGRILFTEATGNRAAIIDIRGDKPVVTDAGTFADTPRMWHNSTVLADGTVAITGGAEYFDFQKATARNPIYDVTLWNPKTGTFTRGPSQKRMRLYHSTATLLPDGSLFTGGGGAYGPETNLNSEVYYPPYLYNADGTPADRPTIDRVPMVVQPAGSLVLESQQASSIRRITLVATGSVTHSFNMNQRFIELSFHREGNRLVASLPANVHDTPPGYYMVFILNEAGTPSIAKIVRVNVAGEVTVDPDIVPVYRYVANDGTGRRVRLSTDGTLGGEWQLKGEAFYAYATQKNNTVPVYRYSATSDGKVRYKFTTDGSGRLPTLGWTRDGIAFYAFNQQGEGRIGVQEYKQVAGGWYVNYALTGNNPGGAWEFTDATSFYVPTSRAQAQPGAVRDTETPTVPAGVNALAQGQDTVQLSWGKSSDAGGSGLAGYRVRRDGMDITPNLLTTESFTDKGLKPGSYSYTVEAVDGAGNASAVSARVQVTLQNEQDARDAKLAAAGLVRVYRYVAPGGDGDLRYVYSADASVSGEWTRQELAFYAYAKAGRNTVPVYRYRARDAQGVARYLFSINPQVGNGWTREHVVFHVLRYPTWRSQAVNEFYRINGGWYLGYATGNRFGTSGNWHRYGRVFYTPTFTE</sequence>
<evidence type="ECO:0000259" key="2">
    <source>
        <dbReference type="PROSITE" id="PS50853"/>
    </source>
</evidence>
<name>A0A3R8LQM0_9BURK</name>
<dbReference type="InterPro" id="IPR011043">
    <property type="entry name" value="Gal_Oxase/kelch_b-propeller"/>
</dbReference>
<dbReference type="InterPro" id="IPR043708">
    <property type="entry name" value="DUF5648"/>
</dbReference>
<dbReference type="SUPFAM" id="SSF49265">
    <property type="entry name" value="Fibronectin type III"/>
    <property type="match status" value="1"/>
</dbReference>
<dbReference type="InterPro" id="IPR015202">
    <property type="entry name" value="GO-like_E_set"/>
</dbReference>
<protein>
    <submittedName>
        <fullName evidence="3">DUF1929 domain-containing protein</fullName>
    </submittedName>
</protein>
<feature type="domain" description="Fibronectin type-III" evidence="2">
    <location>
        <begin position="786"/>
        <end position="874"/>
    </location>
</feature>
<dbReference type="Pfam" id="PF18885">
    <property type="entry name" value="DUF5648"/>
    <property type="match status" value="2"/>
</dbReference>
<dbReference type="InterPro" id="IPR036116">
    <property type="entry name" value="FN3_sf"/>
</dbReference>
<dbReference type="Proteomes" id="UP000270261">
    <property type="component" value="Unassembled WGS sequence"/>
</dbReference>
<dbReference type="PANTHER" id="PTHR32208">
    <property type="entry name" value="SECRETED PROTEIN-RELATED"/>
    <property type="match status" value="1"/>
</dbReference>
<dbReference type="CDD" id="cd02851">
    <property type="entry name" value="E_set_GO_C"/>
    <property type="match status" value="1"/>
</dbReference>
<dbReference type="SUPFAM" id="SSF50965">
    <property type="entry name" value="Galactose oxidase, central domain"/>
    <property type="match status" value="1"/>
</dbReference>
<feature type="region of interest" description="Disordered" evidence="1">
    <location>
        <begin position="95"/>
        <end position="118"/>
    </location>
</feature>
<accession>A0A3R8LQM0</accession>
<gene>
    <name evidence="3" type="ORF">EHV23_14765</name>
</gene>